<comment type="caution">
    <text evidence="1">The sequence shown here is derived from an EMBL/GenBank/DDBJ whole genome shotgun (WGS) entry which is preliminary data.</text>
</comment>
<reference evidence="1" key="1">
    <citation type="submission" date="2024-09" db="EMBL/GenBank/DDBJ databases">
        <title>Black Yeasts Isolated from many extreme environments.</title>
        <authorList>
            <person name="Coleine C."/>
            <person name="Stajich J.E."/>
            <person name="Selbmann L."/>
        </authorList>
    </citation>
    <scope>NUCLEOTIDE SEQUENCE</scope>
    <source>
        <strain evidence="1">CCFEE 5737</strain>
    </source>
</reference>
<evidence type="ECO:0000313" key="1">
    <source>
        <dbReference type="EMBL" id="KAK3080267.1"/>
    </source>
</evidence>
<protein>
    <submittedName>
        <fullName evidence="1">Uncharacterized protein</fullName>
    </submittedName>
</protein>
<dbReference type="Proteomes" id="UP001186974">
    <property type="component" value="Unassembled WGS sequence"/>
</dbReference>
<feature type="non-terminal residue" evidence="1">
    <location>
        <position position="366"/>
    </location>
</feature>
<evidence type="ECO:0000313" key="2">
    <source>
        <dbReference type="Proteomes" id="UP001186974"/>
    </source>
</evidence>
<keyword evidence="2" id="KW-1185">Reference proteome</keyword>
<name>A0ACC3DUK6_9PEZI</name>
<sequence length="366" mass="41400">MRLLERKPDGVLVFREFTSRDVPAYAILSHTWAEDNRQDVSFQDVEAGTGKSKAGWGKIDFCAKQAEADGLRYIWVDTCCIDKKNAVELSEAIDSMFRWYQKAARCYLYLSDVSVKEQHGQPNSTWEPAFRNSRWFTRGWTLQELIAPTSVDFFSSEGEQFGNKGTLGHIIHEITGIAASALTGDALQNFSIDQRMSWAERRDITIDEDAVCVKFEQFAVGLDVLPTPEAAQLAGRETELAEMHRRLHGSSTRSTVVLRELGGVGKTQLALAYAKRHKEKYMATFWLNANDEDSLRLSFRDVAQQVLKYHPSTSVLASMDLDGDLDQVVNAVKAWLDLPKNKRWLIIYDNYDNPKLPGNTEGFTVD</sequence>
<gene>
    <name evidence="1" type="ORF">LTS18_002686</name>
</gene>
<organism evidence="1 2">
    <name type="scientific">Coniosporium uncinatum</name>
    <dbReference type="NCBI Taxonomy" id="93489"/>
    <lineage>
        <taxon>Eukaryota</taxon>
        <taxon>Fungi</taxon>
        <taxon>Dikarya</taxon>
        <taxon>Ascomycota</taxon>
        <taxon>Pezizomycotina</taxon>
        <taxon>Dothideomycetes</taxon>
        <taxon>Dothideomycetes incertae sedis</taxon>
        <taxon>Coniosporium</taxon>
    </lineage>
</organism>
<dbReference type="EMBL" id="JAWDJW010000648">
    <property type="protein sequence ID" value="KAK3080267.1"/>
    <property type="molecule type" value="Genomic_DNA"/>
</dbReference>
<proteinExistence type="predicted"/>
<accession>A0ACC3DUK6</accession>